<evidence type="ECO:0000256" key="4">
    <source>
        <dbReference type="ARBA" id="ARBA00048741"/>
    </source>
</evidence>
<keyword evidence="3" id="KW-0061">Asparagine biosynthesis</keyword>
<sequence length="609" mass="65041">MVTSGDSWFVVLADQEGTRSTAHGLRSRADQWVPHPSGRPWLLARGHDLLVAEVPSGRLAVIGQCPVTAAELATRVAGLSGPADLDRLAVELPGSFHLLATVGGEVRVQGSASGLRRVCYGRAGDIALASDRADVVAALLGAEVDPERLALWLLFPGVPAPLSDVSPWRGVRKVPPGAFLHLDGAGGAHERTWWTPPEPSLSLAEGAAKLAETLSANMASLARESDVLGADLSGGLDSTSLCFLAARAGARVSAVTYVGRDPGNDDADWATSAARLAAGTFTHRLLQPDELPLSYAGLWEPGEPMDEPFIGLRDAARIAFGVRQAGRSGARHHLSGFGADEVLEAPPAALHTIVRQQPRLASSYLRGQRSKYRWPLAAVLSAVADRRSYPDWLADAAAEVAVFGSARDTSPALHWDGPFRVPPWVTPSATHAIRGLMRQAASGARPLAPTRGQHAALAVTRRGTSAYRLVQRFVGRTGHRLVLPFLDDQVLTTCLSVRLHERTTPWRYKPLLVEAMRGFVPDGALSRSTKGNIAGELYLGLRRSRDRLAELLDDPVLGRLGLVDVDSLRTACLALYPPTVPIAVVEATLACEVWLRAVTGTRTPIVKAR</sequence>
<keyword evidence="7" id="KW-1185">Reference proteome</keyword>
<reference evidence="6 7" key="2">
    <citation type="submission" date="2019-08" db="EMBL/GenBank/DDBJ databases">
        <title>Amycolatopsis acidicola sp. nov., isolated from peat swamp forest soil.</title>
        <authorList>
            <person name="Srisuk N."/>
        </authorList>
    </citation>
    <scope>NUCLEOTIDE SEQUENCE [LARGE SCALE GENOMIC DNA]</scope>
    <source>
        <strain evidence="6 7">TBRC 6029</strain>
    </source>
</reference>
<dbReference type="InterPro" id="IPR029055">
    <property type="entry name" value="Ntn_hydrolases_N"/>
</dbReference>
<dbReference type="PANTHER" id="PTHR43284:SF1">
    <property type="entry name" value="ASPARAGINE SYNTHETASE"/>
    <property type="match status" value="1"/>
</dbReference>
<comment type="pathway">
    <text evidence="1">Amino-acid biosynthesis; L-asparagine biosynthesis; L-asparagine from L-aspartate (L-Gln route): step 1/1.</text>
</comment>
<dbReference type="GO" id="GO:0004066">
    <property type="term" value="F:asparagine synthase (glutamine-hydrolyzing) activity"/>
    <property type="evidence" value="ECO:0007669"/>
    <property type="project" value="UniProtKB-EC"/>
</dbReference>
<feature type="domain" description="Asparagine synthetase" evidence="5">
    <location>
        <begin position="210"/>
        <end position="571"/>
    </location>
</feature>
<comment type="catalytic activity">
    <reaction evidence="4">
        <text>L-aspartate + L-glutamine + ATP + H2O = L-asparagine + L-glutamate + AMP + diphosphate + H(+)</text>
        <dbReference type="Rhea" id="RHEA:12228"/>
        <dbReference type="ChEBI" id="CHEBI:15377"/>
        <dbReference type="ChEBI" id="CHEBI:15378"/>
        <dbReference type="ChEBI" id="CHEBI:29985"/>
        <dbReference type="ChEBI" id="CHEBI:29991"/>
        <dbReference type="ChEBI" id="CHEBI:30616"/>
        <dbReference type="ChEBI" id="CHEBI:33019"/>
        <dbReference type="ChEBI" id="CHEBI:58048"/>
        <dbReference type="ChEBI" id="CHEBI:58359"/>
        <dbReference type="ChEBI" id="CHEBI:456215"/>
        <dbReference type="EC" id="6.3.5.4"/>
    </reaction>
</comment>
<accession>A0A558BGH9</accession>
<reference evidence="6 7" key="1">
    <citation type="submission" date="2019-07" db="EMBL/GenBank/DDBJ databases">
        <authorList>
            <person name="Duangmal K."/>
            <person name="Teo W.F.A."/>
        </authorList>
    </citation>
    <scope>NUCLEOTIDE SEQUENCE [LARGE SCALE GENOMIC DNA]</scope>
    <source>
        <strain evidence="6 7">TBRC 6029</strain>
    </source>
</reference>
<dbReference type="GO" id="GO:0006529">
    <property type="term" value="P:asparagine biosynthetic process"/>
    <property type="evidence" value="ECO:0007669"/>
    <property type="project" value="UniProtKB-KW"/>
</dbReference>
<evidence type="ECO:0000313" key="6">
    <source>
        <dbReference type="EMBL" id="TVT35613.1"/>
    </source>
</evidence>
<gene>
    <name evidence="6" type="ORF">FNH05_26070</name>
</gene>
<organism evidence="6 7">
    <name type="scientific">Amycolatopsis rhizosphaerae</name>
    <dbReference type="NCBI Taxonomy" id="2053003"/>
    <lineage>
        <taxon>Bacteria</taxon>
        <taxon>Bacillati</taxon>
        <taxon>Actinomycetota</taxon>
        <taxon>Actinomycetes</taxon>
        <taxon>Pseudonocardiales</taxon>
        <taxon>Pseudonocardiaceae</taxon>
        <taxon>Amycolatopsis</taxon>
    </lineage>
</organism>
<dbReference type="AlphaFoldDB" id="A0A558BGH9"/>
<dbReference type="Proteomes" id="UP000320011">
    <property type="component" value="Unassembled WGS sequence"/>
</dbReference>
<protein>
    <recommendedName>
        <fullName evidence="2">asparagine synthase (glutamine-hydrolyzing)</fullName>
        <ecNumber evidence="2">6.3.5.4</ecNumber>
    </recommendedName>
</protein>
<dbReference type="OrthoDB" id="7053173at2"/>
<dbReference type="InterPro" id="IPR001962">
    <property type="entry name" value="Asn_synthase"/>
</dbReference>
<dbReference type="RefSeq" id="WP_144591355.1">
    <property type="nucleotide sequence ID" value="NZ_VJWX01000327.1"/>
</dbReference>
<keyword evidence="3" id="KW-0028">Amino-acid biosynthesis</keyword>
<evidence type="ECO:0000256" key="2">
    <source>
        <dbReference type="ARBA" id="ARBA00012737"/>
    </source>
</evidence>
<dbReference type="InterPro" id="IPR014729">
    <property type="entry name" value="Rossmann-like_a/b/a_fold"/>
</dbReference>
<dbReference type="PANTHER" id="PTHR43284">
    <property type="entry name" value="ASPARAGINE SYNTHETASE (GLUTAMINE-HYDROLYZING)"/>
    <property type="match status" value="1"/>
</dbReference>
<evidence type="ECO:0000256" key="1">
    <source>
        <dbReference type="ARBA" id="ARBA00005187"/>
    </source>
</evidence>
<dbReference type="SUPFAM" id="SSF52402">
    <property type="entry name" value="Adenine nucleotide alpha hydrolases-like"/>
    <property type="match status" value="1"/>
</dbReference>
<evidence type="ECO:0000256" key="3">
    <source>
        <dbReference type="ARBA" id="ARBA00022888"/>
    </source>
</evidence>
<dbReference type="EC" id="6.3.5.4" evidence="2"/>
<evidence type="ECO:0000259" key="5">
    <source>
        <dbReference type="Pfam" id="PF00733"/>
    </source>
</evidence>
<evidence type="ECO:0000313" key="7">
    <source>
        <dbReference type="Proteomes" id="UP000320011"/>
    </source>
</evidence>
<dbReference type="InterPro" id="IPR051786">
    <property type="entry name" value="ASN_synthetase/amidase"/>
</dbReference>
<dbReference type="GO" id="GO:0005829">
    <property type="term" value="C:cytosol"/>
    <property type="evidence" value="ECO:0007669"/>
    <property type="project" value="TreeGrafter"/>
</dbReference>
<name>A0A558BGH9_9PSEU</name>
<dbReference type="Gene3D" id="3.40.50.620">
    <property type="entry name" value="HUPs"/>
    <property type="match status" value="1"/>
</dbReference>
<dbReference type="SUPFAM" id="SSF56235">
    <property type="entry name" value="N-terminal nucleophile aminohydrolases (Ntn hydrolases)"/>
    <property type="match status" value="1"/>
</dbReference>
<proteinExistence type="predicted"/>
<dbReference type="EMBL" id="VJWX01000327">
    <property type="protein sequence ID" value="TVT35613.1"/>
    <property type="molecule type" value="Genomic_DNA"/>
</dbReference>
<dbReference type="Pfam" id="PF00733">
    <property type="entry name" value="Asn_synthase"/>
    <property type="match status" value="1"/>
</dbReference>
<comment type="caution">
    <text evidence="6">The sequence shown here is derived from an EMBL/GenBank/DDBJ whole genome shotgun (WGS) entry which is preliminary data.</text>
</comment>